<dbReference type="GO" id="GO:0042393">
    <property type="term" value="F:histone binding"/>
    <property type="evidence" value="ECO:0007669"/>
    <property type="project" value="TreeGrafter"/>
</dbReference>
<evidence type="ECO:0000256" key="1">
    <source>
        <dbReference type="ARBA" id="ARBA00022737"/>
    </source>
</evidence>
<dbReference type="PANTHER" id="PTHR12247">
    <property type="entry name" value="POLYCOMB GROUP PROTEIN"/>
    <property type="match status" value="1"/>
</dbReference>
<feature type="repeat" description="MBT" evidence="2">
    <location>
        <begin position="286"/>
        <end position="361"/>
    </location>
</feature>
<dbReference type="Pfam" id="PF02820">
    <property type="entry name" value="MBT"/>
    <property type="match status" value="2"/>
</dbReference>
<evidence type="ECO:0000256" key="2">
    <source>
        <dbReference type="PROSITE-ProRule" id="PRU00459"/>
    </source>
</evidence>
<reference evidence="4 5" key="1">
    <citation type="submission" date="2019-01" db="EMBL/GenBank/DDBJ databases">
        <title>Draft Genome and Complete Hox-Cluster Characterization of the Sterlet Sturgeon (Acipenser ruthenus).</title>
        <authorList>
            <person name="Wei Q."/>
        </authorList>
    </citation>
    <scope>NUCLEOTIDE SEQUENCE [LARGE SCALE GENOMIC DNA]</scope>
    <source>
        <strain evidence="4">WHYD16114868_AA</strain>
        <tissue evidence="4">Blood</tissue>
    </source>
</reference>
<dbReference type="InterPro" id="IPR004092">
    <property type="entry name" value="Mbt"/>
</dbReference>
<dbReference type="EMBL" id="SCEB01214259">
    <property type="protein sequence ID" value="RXM36343.1"/>
    <property type="molecule type" value="Genomic_DNA"/>
</dbReference>
<organism evidence="4 5">
    <name type="scientific">Acipenser ruthenus</name>
    <name type="common">Sterlet sturgeon</name>
    <dbReference type="NCBI Taxonomy" id="7906"/>
    <lineage>
        <taxon>Eukaryota</taxon>
        <taxon>Metazoa</taxon>
        <taxon>Chordata</taxon>
        <taxon>Craniata</taxon>
        <taxon>Vertebrata</taxon>
        <taxon>Euteleostomi</taxon>
        <taxon>Actinopterygii</taxon>
        <taxon>Chondrostei</taxon>
        <taxon>Acipenseriformes</taxon>
        <taxon>Acipenseridae</taxon>
        <taxon>Acipenser</taxon>
    </lineage>
</organism>
<dbReference type="GO" id="GO:0003682">
    <property type="term" value="F:chromatin binding"/>
    <property type="evidence" value="ECO:0007669"/>
    <property type="project" value="TreeGrafter"/>
</dbReference>
<dbReference type="Proteomes" id="UP000289886">
    <property type="component" value="Unassembled WGS sequence"/>
</dbReference>
<accession>A0A444UMF3</accession>
<dbReference type="GO" id="GO:0045892">
    <property type="term" value="P:negative regulation of DNA-templated transcription"/>
    <property type="evidence" value="ECO:0007669"/>
    <property type="project" value="TreeGrafter"/>
</dbReference>
<dbReference type="PANTHER" id="PTHR12247:SF72">
    <property type="entry name" value="LETHAL(3)MALIGNANT BRAIN TUMOR-LIKE PROTEIN 3"/>
    <property type="match status" value="1"/>
</dbReference>
<dbReference type="InterPro" id="IPR050548">
    <property type="entry name" value="PcG_chromatin_remod_factors"/>
</dbReference>
<dbReference type="SUPFAM" id="SSF63748">
    <property type="entry name" value="Tudor/PWWP/MBT"/>
    <property type="match status" value="2"/>
</dbReference>
<protein>
    <submittedName>
        <fullName evidence="4">Lethal(3)malignant brain tumor-like protein 3</fullName>
    </submittedName>
</protein>
<dbReference type="PROSITE" id="PS51079">
    <property type="entry name" value="MBT"/>
    <property type="match status" value="2"/>
</dbReference>
<keyword evidence="1" id="KW-0677">Repeat</keyword>
<feature type="compositionally biased region" description="Basic and acidic residues" evidence="3">
    <location>
        <begin position="129"/>
        <end position="143"/>
    </location>
</feature>
<gene>
    <name evidence="4" type="ORF">EOD39_11960</name>
</gene>
<dbReference type="GO" id="GO:0005634">
    <property type="term" value="C:nucleus"/>
    <property type="evidence" value="ECO:0007669"/>
    <property type="project" value="InterPro"/>
</dbReference>
<name>A0A444UMF3_ACIRT</name>
<dbReference type="SMART" id="SM00561">
    <property type="entry name" value="MBT"/>
    <property type="match status" value="2"/>
</dbReference>
<feature type="repeat" description="MBT" evidence="2">
    <location>
        <begin position="234"/>
        <end position="278"/>
    </location>
</feature>
<evidence type="ECO:0000313" key="5">
    <source>
        <dbReference type="Proteomes" id="UP000289886"/>
    </source>
</evidence>
<keyword evidence="5" id="KW-1185">Reference proteome</keyword>
<dbReference type="Gene3D" id="2.30.30.140">
    <property type="match status" value="2"/>
</dbReference>
<feature type="region of interest" description="Disordered" evidence="3">
    <location>
        <begin position="129"/>
        <end position="198"/>
    </location>
</feature>
<evidence type="ECO:0000256" key="3">
    <source>
        <dbReference type="SAM" id="MobiDB-lite"/>
    </source>
</evidence>
<feature type="compositionally biased region" description="Basic and acidic residues" evidence="3">
    <location>
        <begin position="151"/>
        <end position="164"/>
    </location>
</feature>
<evidence type="ECO:0000313" key="4">
    <source>
        <dbReference type="EMBL" id="RXM36343.1"/>
    </source>
</evidence>
<comment type="caution">
    <text evidence="4">The sequence shown here is derived from an EMBL/GenBank/DDBJ whole genome shotgun (WGS) entry which is preliminary data.</text>
</comment>
<dbReference type="AlphaFoldDB" id="A0A444UMF3"/>
<sequence>MMEELASGGSQEFDVYGAMDWKDGVGTLPGSELKFRVNEFGVLEVITDEAEVESVKKAHATTTWAVPTAQEAFLETQATPVKEEETTTAELCCEHCFQCGPPQDFLGGGKFCSEKCMKLVLEISREQKLKKEEPKSNEEDVSKYIRKRKNKASDNIKEQQKENGDEAGEEEDGPYEKPDRKIQKGPQRARRKRRGDAALLKQTMPYGGKKKSWSWASYLEQEKAIPAPSKLFKEVSGHRIRLHFDNYSDCYDFWINANSADIHPVGWCEKSGHKLHPPKGVKEDEFNWQSYLKLCKAQAAPKSLFENRNTTVTPSGFRIGMKFEAIDKKNPGFICVATVTDMVDSRFLVHFDNWDESYDYW</sequence>
<proteinExistence type="predicted"/>